<dbReference type="SUPFAM" id="SSF55486">
    <property type="entry name" value="Metalloproteases ('zincins'), catalytic domain"/>
    <property type="match status" value="1"/>
</dbReference>
<dbReference type="InterPro" id="IPR027268">
    <property type="entry name" value="Peptidase_M4/M1_CTD_sf"/>
</dbReference>
<reference evidence="4 5" key="1">
    <citation type="submission" date="2015-01" db="EMBL/GenBank/DDBJ databases">
        <title>Genome sequence of the anaerobic bacterium Geobacter soli GSS01, a dissimilatory Fe(III) reducer from soil.</title>
        <authorList>
            <person name="Yang G."/>
            <person name="Zhou S."/>
        </authorList>
    </citation>
    <scope>NUCLEOTIDE SEQUENCE [LARGE SCALE GENOMIC DNA]</scope>
    <source>
        <strain evidence="4 5">GSS01</strain>
    </source>
</reference>
<dbReference type="GO" id="GO:0008237">
    <property type="term" value="F:metallopeptidase activity"/>
    <property type="evidence" value="ECO:0007669"/>
    <property type="project" value="InterPro"/>
</dbReference>
<feature type="binding site" evidence="2">
    <location>
        <position position="289"/>
    </location>
    <ligand>
        <name>Zn(2+)</name>
        <dbReference type="ChEBI" id="CHEBI:29105"/>
        <note>catalytic</note>
    </ligand>
</feature>
<protein>
    <submittedName>
        <fullName evidence="4">Peptidase M1</fullName>
    </submittedName>
</protein>
<comment type="caution">
    <text evidence="4">The sequence shown here is derived from an EMBL/GenBank/DDBJ whole genome shotgun (WGS) entry which is preliminary data.</text>
</comment>
<keyword evidence="5" id="KW-1185">Reference proteome</keyword>
<dbReference type="Pfam" id="PF01433">
    <property type="entry name" value="Peptidase_M1"/>
    <property type="match status" value="1"/>
</dbReference>
<organism evidence="4 5">
    <name type="scientific">Geobacter soli</name>
    <dbReference type="NCBI Taxonomy" id="1510391"/>
    <lineage>
        <taxon>Bacteria</taxon>
        <taxon>Pseudomonadati</taxon>
        <taxon>Thermodesulfobacteriota</taxon>
        <taxon>Desulfuromonadia</taxon>
        <taxon>Geobacterales</taxon>
        <taxon>Geobacteraceae</taxon>
        <taxon>Geobacter</taxon>
    </lineage>
</organism>
<name>A0A0C1TRR5_9BACT</name>
<feature type="binding site" evidence="2">
    <location>
        <position position="311"/>
    </location>
    <ligand>
        <name>Zn(2+)</name>
        <dbReference type="ChEBI" id="CHEBI:29105"/>
        <note>catalytic</note>
    </ligand>
</feature>
<sequence>MKPYIALSAILVAMLLVACSARGEVRVVRQEIAVLLVPPQHLVVGESTLHLAPGAAGELSLALNGSARLEAVRLDGRDIPFRREGGALRLNLPVGTGERRVTVAYRCIFNDPAPERPVVTEDPSYGVSAVVAERGTYLGSGAGWYPEPTAPPGSRIVTVRAPEGIEAVTAGRRAARATAGGVTTSVWEEEHPAEALSLSAGAYVVAERNVDGIPLYTYLYPENAALADRYLEASAGYLRFYAEKFGPYPFEKFAVVENFFPTGYGFPSYTLIGGTVIRLPFIVHTSLPHEIAHCWWGNGVLVAYDRGNWSEGLVTYLADHLLEERKSARDGRDYRYRLLADYASLVPAGEDFPLRRFLGRVDPASRAIGYGKGAMLFHMVRREIGDDAFFGALRQVFREFRFKAASWDDFALAFSRASGRDMVSFMNPWLERTGGPRLALAEVKRRQVGDGWLVSGVVRQEGDAFPGRVRVRVDAGGTSRDSLVETTGGRTGFTVAVSGPPERVTLDPEADTFRLLSPEELPATVNRIKGSTALTVVTAPGCGADRDTLALLLRSLDQAEAPLIRQDQVDAAALAGRDILFCGVPGTTGIRSPLPHGVSASAGAFAVDGTTYAGAGDMLFAVATRPDAPGRVTAFLHSLSPAAAGAAALKITHYGRYGVLVFSGGNNRVKEAPPALSETSVVTFDRQVDR</sequence>
<dbReference type="AlphaFoldDB" id="A0A0C1TRR5"/>
<dbReference type="RefSeq" id="WP_039646949.1">
    <property type="nucleotide sequence ID" value="NZ_JXBL01000001.1"/>
</dbReference>
<dbReference type="EMBL" id="JXBL01000001">
    <property type="protein sequence ID" value="KIE43459.1"/>
    <property type="molecule type" value="Genomic_DNA"/>
</dbReference>
<feature type="active site" description="Proton donor" evidence="1">
    <location>
        <position position="370"/>
    </location>
</feature>
<feature type="domain" description="Peptidase M1 membrane alanine aminopeptidase" evidence="3">
    <location>
        <begin position="288"/>
        <end position="429"/>
    </location>
</feature>
<feature type="binding site" evidence="2">
    <location>
        <position position="293"/>
    </location>
    <ligand>
        <name>Zn(2+)</name>
        <dbReference type="ChEBI" id="CHEBI:29105"/>
        <note>catalytic</note>
    </ligand>
</feature>
<keyword evidence="2" id="KW-0479">Metal-binding</keyword>
<accession>A0A0C1TRR5</accession>
<comment type="cofactor">
    <cofactor evidence="2">
        <name>Zn(2+)</name>
        <dbReference type="ChEBI" id="CHEBI:29105"/>
    </cofactor>
    <text evidence="2">Binds 1 zinc ion per subunit.</text>
</comment>
<dbReference type="PANTHER" id="PTHR45726:SF3">
    <property type="entry name" value="LEUKOTRIENE A-4 HYDROLASE"/>
    <property type="match status" value="1"/>
</dbReference>
<gene>
    <name evidence="4" type="ORF">SE37_12870</name>
</gene>
<proteinExistence type="predicted"/>
<dbReference type="GO" id="GO:0008270">
    <property type="term" value="F:zinc ion binding"/>
    <property type="evidence" value="ECO:0007669"/>
    <property type="project" value="InterPro"/>
</dbReference>
<dbReference type="InterPro" id="IPR014782">
    <property type="entry name" value="Peptidase_M1_dom"/>
</dbReference>
<dbReference type="PROSITE" id="PS51257">
    <property type="entry name" value="PROKAR_LIPOPROTEIN"/>
    <property type="match status" value="1"/>
</dbReference>
<evidence type="ECO:0000313" key="4">
    <source>
        <dbReference type="EMBL" id="KIE43459.1"/>
    </source>
</evidence>
<evidence type="ECO:0000256" key="2">
    <source>
        <dbReference type="PIRSR" id="PIRSR634015-3"/>
    </source>
</evidence>
<evidence type="ECO:0000313" key="5">
    <source>
        <dbReference type="Proteomes" id="UP000031433"/>
    </source>
</evidence>
<feature type="active site" description="Proton acceptor" evidence="1">
    <location>
        <position position="290"/>
    </location>
</feature>
<dbReference type="Gene3D" id="1.10.390.10">
    <property type="entry name" value="Neutral Protease Domain 2"/>
    <property type="match status" value="1"/>
</dbReference>
<evidence type="ECO:0000259" key="3">
    <source>
        <dbReference type="Pfam" id="PF01433"/>
    </source>
</evidence>
<dbReference type="PANTHER" id="PTHR45726">
    <property type="entry name" value="LEUKOTRIENE A-4 HYDROLASE"/>
    <property type="match status" value="1"/>
</dbReference>
<evidence type="ECO:0000256" key="1">
    <source>
        <dbReference type="PIRSR" id="PIRSR634015-1"/>
    </source>
</evidence>
<keyword evidence="2" id="KW-0862">Zinc</keyword>
<dbReference type="Proteomes" id="UP000031433">
    <property type="component" value="Unassembled WGS sequence"/>
</dbReference>
<dbReference type="InterPro" id="IPR034015">
    <property type="entry name" value="M1_LTA4H"/>
</dbReference>